<evidence type="ECO:0000256" key="4">
    <source>
        <dbReference type="ARBA" id="ARBA00023002"/>
    </source>
</evidence>
<protein>
    <submittedName>
        <fullName evidence="6">FAD/NAD(P)-binding domain-containing protein</fullName>
    </submittedName>
</protein>
<dbReference type="SUPFAM" id="SSF56425">
    <property type="entry name" value="Succinate dehydrogenase/fumarate reductase flavoprotein, catalytic domain"/>
    <property type="match status" value="1"/>
</dbReference>
<comment type="cofactor">
    <cofactor evidence="1">
        <name>FAD</name>
        <dbReference type="ChEBI" id="CHEBI:57692"/>
    </cofactor>
</comment>
<sequence length="390" mass="42967">MIFSLHSRLVELWLLKINFYVIVTGSGLAGLTTRVKLLEGVLSVVLVEKAGRTGGNSIKASSGINGVPTKFQKKEDGDSLENFYSDTIRSGKDILAQDSARAIQWLPEDCGLDLSVVARLGGHSFARTHHSSGALPSGFAIVSTLQKKVQLSDKVQVFTLTRFVDFIRNDETVLGITAQNETDSKKMSLFAKNIMDQIHVHPTGFIQLKDKTSINSKSKFLCGELLRGIGGILFSSTTGKRFVNELTTRDEVTKNVLTAIVVSEEDFETAKSHIGFYMSQQLIKLREIVPDIYTSAHSFEDGIVEYNKHICNDILQRDIFGARMGSTFYFGFVTPVLNFSMGGIETNIDSQVTIRDVRGCVHGANRLGGSSLLECVVFGTRVSEHNMNKQ</sequence>
<evidence type="ECO:0000313" key="6">
    <source>
        <dbReference type="EMBL" id="RKP32327.1"/>
    </source>
</evidence>
<dbReference type="InterPro" id="IPR003953">
    <property type="entry name" value="FAD-dep_OxRdtase_2_FAD-bd"/>
</dbReference>
<dbReference type="Gene3D" id="3.90.700.10">
    <property type="entry name" value="Succinate dehydrogenase/fumarate reductase flavoprotein, catalytic domain"/>
    <property type="match status" value="1"/>
</dbReference>
<dbReference type="InterPro" id="IPR036188">
    <property type="entry name" value="FAD/NAD-bd_sf"/>
</dbReference>
<keyword evidence="7" id="KW-1185">Reference proteome</keyword>
<reference evidence="7" key="1">
    <citation type="journal article" date="2018" name="Nat. Microbiol.">
        <title>Leveraging single-cell genomics to expand the fungal tree of life.</title>
        <authorList>
            <person name="Ahrendt S.R."/>
            <person name="Quandt C.A."/>
            <person name="Ciobanu D."/>
            <person name="Clum A."/>
            <person name="Salamov A."/>
            <person name="Andreopoulos B."/>
            <person name="Cheng J.F."/>
            <person name="Woyke T."/>
            <person name="Pelin A."/>
            <person name="Henrissat B."/>
            <person name="Reynolds N.K."/>
            <person name="Benny G.L."/>
            <person name="Smith M.E."/>
            <person name="James T.Y."/>
            <person name="Grigoriev I.V."/>
        </authorList>
    </citation>
    <scope>NUCLEOTIDE SEQUENCE [LARGE SCALE GENOMIC DNA]</scope>
    <source>
        <strain evidence="7">Baker2002</strain>
    </source>
</reference>
<keyword evidence="2" id="KW-0285">Flavoprotein</keyword>
<organism evidence="6 7">
    <name type="scientific">Metschnikowia bicuspidata</name>
    <dbReference type="NCBI Taxonomy" id="27322"/>
    <lineage>
        <taxon>Eukaryota</taxon>
        <taxon>Fungi</taxon>
        <taxon>Dikarya</taxon>
        <taxon>Ascomycota</taxon>
        <taxon>Saccharomycotina</taxon>
        <taxon>Pichiomycetes</taxon>
        <taxon>Metschnikowiaceae</taxon>
        <taxon>Metschnikowia</taxon>
    </lineage>
</organism>
<dbReference type="PANTHER" id="PTHR43400">
    <property type="entry name" value="FUMARATE REDUCTASE"/>
    <property type="match status" value="1"/>
</dbReference>
<feature type="domain" description="FAD-dependent oxidoreductase 2 FAD-binding" evidence="5">
    <location>
        <begin position="21"/>
        <end position="192"/>
    </location>
</feature>
<proteinExistence type="predicted"/>
<keyword evidence="4" id="KW-0560">Oxidoreductase</keyword>
<keyword evidence="3" id="KW-0274">FAD</keyword>
<dbReference type="GO" id="GO:0016491">
    <property type="term" value="F:oxidoreductase activity"/>
    <property type="evidence" value="ECO:0007669"/>
    <property type="project" value="UniProtKB-KW"/>
</dbReference>
<dbReference type="Pfam" id="PF00890">
    <property type="entry name" value="FAD_binding_2"/>
    <property type="match status" value="2"/>
</dbReference>
<dbReference type="SUPFAM" id="SSF51905">
    <property type="entry name" value="FAD/NAD(P)-binding domain"/>
    <property type="match status" value="1"/>
</dbReference>
<name>A0A4P9ZGU3_9ASCO</name>
<accession>A0A4P9ZGU3</accession>
<gene>
    <name evidence="6" type="ORF">METBISCDRAFT_29666</name>
</gene>
<dbReference type="PANTHER" id="PTHR43400:SF7">
    <property type="entry name" value="FAD-DEPENDENT OXIDOREDUCTASE 2 FAD BINDING DOMAIN-CONTAINING PROTEIN"/>
    <property type="match status" value="1"/>
</dbReference>
<dbReference type="InterPro" id="IPR027477">
    <property type="entry name" value="Succ_DH/fumarate_Rdtase_cat_sf"/>
</dbReference>
<dbReference type="Proteomes" id="UP000268321">
    <property type="component" value="Unassembled WGS sequence"/>
</dbReference>
<evidence type="ECO:0000259" key="5">
    <source>
        <dbReference type="Pfam" id="PF00890"/>
    </source>
</evidence>
<dbReference type="InterPro" id="IPR050315">
    <property type="entry name" value="FAD-oxidoreductase_2"/>
</dbReference>
<dbReference type="Gene3D" id="3.50.50.60">
    <property type="entry name" value="FAD/NAD(P)-binding domain"/>
    <property type="match status" value="2"/>
</dbReference>
<feature type="domain" description="FAD-dependent oxidoreductase 2 FAD-binding" evidence="5">
    <location>
        <begin position="194"/>
        <end position="372"/>
    </location>
</feature>
<dbReference type="AlphaFoldDB" id="A0A4P9ZGU3"/>
<evidence type="ECO:0000256" key="1">
    <source>
        <dbReference type="ARBA" id="ARBA00001974"/>
    </source>
</evidence>
<evidence type="ECO:0000256" key="2">
    <source>
        <dbReference type="ARBA" id="ARBA00022630"/>
    </source>
</evidence>
<evidence type="ECO:0000256" key="3">
    <source>
        <dbReference type="ARBA" id="ARBA00022827"/>
    </source>
</evidence>
<dbReference type="OrthoDB" id="10254877at2759"/>
<evidence type="ECO:0000313" key="7">
    <source>
        <dbReference type="Proteomes" id="UP000268321"/>
    </source>
</evidence>
<dbReference type="EMBL" id="ML004432">
    <property type="protein sequence ID" value="RKP32327.1"/>
    <property type="molecule type" value="Genomic_DNA"/>
</dbReference>